<dbReference type="SUPFAM" id="SSF82714">
    <property type="entry name" value="Multidrug efflux transporter AcrB TolC docking domain, DN and DC subdomains"/>
    <property type="match status" value="1"/>
</dbReference>
<sequence>MERFREYLDATFPEINYKLKQIELGPGGGAKIEARIIGSDPTVLRSIASQVMDIMYADPGAYNIRHDWRERTKVLEPIFNESQARRYGITKSDVDDVLMMSFSGKSVGLYRDGTTLMPIVARLPDAERVDIRNIEGMMIWSPALSEFIPFQQVTQGYDTRWEDPIIVRKNRKRMLTIMADPDLLGEETAATLQKRLQPQIEAIELPPGYSLEWGGEYESSGDAQESLFQTMPLGYLFMFLITIFLFNAVKEALIVWLTVPLAVIGVTTGLLALNTPFGFMALLGFLSLSGMLLKNGIVLLDQIEIEMKSGKEPYLAVVDAALVVFVRYVWRRLPRFLV</sequence>
<dbReference type="EMBL" id="BBMR01000003">
    <property type="protein sequence ID" value="GAL18659.1"/>
    <property type="molecule type" value="Genomic_DNA"/>
</dbReference>
<dbReference type="Proteomes" id="UP000029228">
    <property type="component" value="Unassembled WGS sequence"/>
</dbReference>
<name>A0A090RWR1_9VIBR</name>
<keyword evidence="3" id="KW-1185">Reference proteome</keyword>
<gene>
    <name evidence="2" type="ORF">JCM19235_2082</name>
</gene>
<dbReference type="STRING" id="990268.JCM19235_2082"/>
<dbReference type="PANTHER" id="PTHR32063:SF18">
    <property type="entry name" value="CATION EFFLUX SYSTEM PROTEIN"/>
    <property type="match status" value="1"/>
</dbReference>
<feature type="transmembrane region" description="Helical" evidence="1">
    <location>
        <begin position="312"/>
        <end position="330"/>
    </location>
</feature>
<comment type="caution">
    <text evidence="2">The sequence shown here is derived from an EMBL/GenBank/DDBJ whole genome shotgun (WGS) entry which is preliminary data.</text>
</comment>
<feature type="transmembrane region" description="Helical" evidence="1">
    <location>
        <begin position="227"/>
        <end position="246"/>
    </location>
</feature>
<dbReference type="GO" id="GO:0042910">
    <property type="term" value="F:xenobiotic transmembrane transporter activity"/>
    <property type="evidence" value="ECO:0007669"/>
    <property type="project" value="TreeGrafter"/>
</dbReference>
<protein>
    <submittedName>
        <fullName evidence="2">Acriflavin resistance protein</fullName>
    </submittedName>
</protein>
<dbReference type="Gene3D" id="3.30.70.1430">
    <property type="entry name" value="Multidrug efflux transporter AcrB pore domain"/>
    <property type="match status" value="1"/>
</dbReference>
<dbReference type="GO" id="GO:0005886">
    <property type="term" value="C:plasma membrane"/>
    <property type="evidence" value="ECO:0007669"/>
    <property type="project" value="TreeGrafter"/>
</dbReference>
<dbReference type="PANTHER" id="PTHR32063">
    <property type="match status" value="1"/>
</dbReference>
<dbReference type="Gene3D" id="1.20.1640.10">
    <property type="entry name" value="Multidrug efflux transporter AcrB transmembrane domain"/>
    <property type="match status" value="1"/>
</dbReference>
<dbReference type="SUPFAM" id="SSF82866">
    <property type="entry name" value="Multidrug efflux transporter AcrB transmembrane domain"/>
    <property type="match status" value="1"/>
</dbReference>
<accession>A0A090RWR1</accession>
<keyword evidence="1" id="KW-1133">Transmembrane helix</keyword>
<feature type="transmembrane region" description="Helical" evidence="1">
    <location>
        <begin position="253"/>
        <end position="273"/>
    </location>
</feature>
<keyword evidence="1" id="KW-0472">Membrane</keyword>
<keyword evidence="1" id="KW-0812">Transmembrane</keyword>
<proteinExistence type="predicted"/>
<feature type="transmembrane region" description="Helical" evidence="1">
    <location>
        <begin position="279"/>
        <end position="300"/>
    </location>
</feature>
<dbReference type="Gene3D" id="3.30.2090.10">
    <property type="entry name" value="Multidrug efflux transporter AcrB TolC docking domain, DN and DC subdomains"/>
    <property type="match status" value="1"/>
</dbReference>
<reference evidence="2 3" key="2">
    <citation type="submission" date="2014-09" db="EMBL/GenBank/DDBJ databases">
        <authorList>
            <consortium name="NBRP consortium"/>
            <person name="Sawabe T."/>
            <person name="Meirelles P."/>
            <person name="Nakanishi M."/>
            <person name="Sayaka M."/>
            <person name="Hattori M."/>
            <person name="Ohkuma M."/>
        </authorList>
    </citation>
    <scope>NUCLEOTIDE SEQUENCE [LARGE SCALE GENOMIC DNA]</scope>
    <source>
        <strain evidence="3">JCM19235</strain>
    </source>
</reference>
<dbReference type="Pfam" id="PF00873">
    <property type="entry name" value="ACR_tran"/>
    <property type="match status" value="1"/>
</dbReference>
<dbReference type="InterPro" id="IPR001036">
    <property type="entry name" value="Acrflvin-R"/>
</dbReference>
<dbReference type="AlphaFoldDB" id="A0A090RWR1"/>
<dbReference type="Gene3D" id="3.30.70.1440">
    <property type="entry name" value="Multidrug efflux transporter AcrB pore domain"/>
    <property type="match status" value="1"/>
</dbReference>
<reference evidence="2 3" key="1">
    <citation type="submission" date="2014-09" db="EMBL/GenBank/DDBJ databases">
        <title>Vibrio maritimus JCM 19235. (C45) whole genome shotgun sequence.</title>
        <authorList>
            <person name="Sawabe T."/>
            <person name="Meirelles P."/>
            <person name="Nakanishi M."/>
            <person name="Sayaka M."/>
            <person name="Hattori M."/>
            <person name="Ohkuma M."/>
        </authorList>
    </citation>
    <scope>NUCLEOTIDE SEQUENCE [LARGE SCALE GENOMIC DNA]</scope>
    <source>
        <strain evidence="3">JCM19235</strain>
    </source>
</reference>
<organism evidence="2 3">
    <name type="scientific">Vibrio maritimus</name>
    <dbReference type="NCBI Taxonomy" id="990268"/>
    <lineage>
        <taxon>Bacteria</taxon>
        <taxon>Pseudomonadati</taxon>
        <taxon>Pseudomonadota</taxon>
        <taxon>Gammaproteobacteria</taxon>
        <taxon>Vibrionales</taxon>
        <taxon>Vibrionaceae</taxon>
        <taxon>Vibrio</taxon>
    </lineage>
</organism>
<evidence type="ECO:0000313" key="3">
    <source>
        <dbReference type="Proteomes" id="UP000029228"/>
    </source>
</evidence>
<dbReference type="InterPro" id="IPR027463">
    <property type="entry name" value="AcrB_DN_DC_subdom"/>
</dbReference>
<evidence type="ECO:0000256" key="1">
    <source>
        <dbReference type="SAM" id="Phobius"/>
    </source>
</evidence>
<evidence type="ECO:0000313" key="2">
    <source>
        <dbReference type="EMBL" id="GAL18659.1"/>
    </source>
</evidence>